<dbReference type="PANTHER" id="PTHR11078">
    <property type="entry name" value="N UTILIZATION SUBSTANCE PROTEIN B-RELATED"/>
    <property type="match status" value="1"/>
</dbReference>
<sequence length="312" mass="36421">MINRTMIRIRVVQVLFAYFSSNTENPKLGEKNLVNSFRDTYDLYFQLLLLAVEITRLAQNKIELGKSKYLPTQEELYPNTRFAENSFIQQLQDNIDLSFHLKENKAISWTDYPDVVAELYKQIQQEDFYKAYMEADVVSYAEDKAVWRKIFSKVIDNNPIVEETLENINIYWPSDLSAVCSFVVKTIKRFDAEKGANQELLPMFADHEDEEFALHIFRDTIQNHDQYKALIDEHTKNWDVDRLAFMDIVIMLVALAEIMSVPTIPVNVTLNEYMEIAKEYSTEKSAAFINGVLDDIVKRLKNEKKLMKAVLL</sequence>
<evidence type="ECO:0000256" key="1">
    <source>
        <dbReference type="ARBA" id="ARBA00005952"/>
    </source>
</evidence>
<evidence type="ECO:0000256" key="5">
    <source>
        <dbReference type="ARBA" id="ARBA00023163"/>
    </source>
</evidence>
<dbReference type="InterPro" id="IPR035926">
    <property type="entry name" value="NusB-like_sf"/>
</dbReference>
<dbReference type="PANTHER" id="PTHR11078:SF3">
    <property type="entry name" value="ANTITERMINATION NUSB DOMAIN-CONTAINING PROTEIN"/>
    <property type="match status" value="1"/>
</dbReference>
<evidence type="ECO:0000256" key="2">
    <source>
        <dbReference type="ARBA" id="ARBA00022814"/>
    </source>
</evidence>
<keyword evidence="4 6" id="KW-0805">Transcription regulation</keyword>
<comment type="similarity">
    <text evidence="1 6">Belongs to the NusB family.</text>
</comment>
<dbReference type="InterPro" id="IPR011605">
    <property type="entry name" value="NusB_fam"/>
</dbReference>
<reference evidence="8" key="2">
    <citation type="journal article" date="2021" name="PeerJ">
        <title>Extensive microbial diversity within the chicken gut microbiome revealed by metagenomics and culture.</title>
        <authorList>
            <person name="Gilroy R."/>
            <person name="Ravi A."/>
            <person name="Getino M."/>
            <person name="Pursley I."/>
            <person name="Horton D.L."/>
            <person name="Alikhan N.F."/>
            <person name="Baker D."/>
            <person name="Gharbi K."/>
            <person name="Hall N."/>
            <person name="Watson M."/>
            <person name="Adriaenssens E.M."/>
            <person name="Foster-Nyarko E."/>
            <person name="Jarju S."/>
            <person name="Secka A."/>
            <person name="Antonio M."/>
            <person name="Oren A."/>
            <person name="Chaudhuri R.R."/>
            <person name="La Ragione R."/>
            <person name="Hildebrand F."/>
            <person name="Pallen M.J."/>
        </authorList>
    </citation>
    <scope>NUCLEOTIDE SEQUENCE</scope>
    <source>
        <strain evidence="8">G3-3990</strain>
    </source>
</reference>
<gene>
    <name evidence="6 8" type="primary">nusB</name>
    <name evidence="8" type="ORF">IAA73_05080</name>
</gene>
<dbReference type="InterPro" id="IPR006027">
    <property type="entry name" value="NusB_RsmB_TIM44"/>
</dbReference>
<organism evidence="8 9">
    <name type="scientific">Candidatus Gallipaludibacter merdavium</name>
    <dbReference type="NCBI Taxonomy" id="2840839"/>
    <lineage>
        <taxon>Bacteria</taxon>
        <taxon>Pseudomonadati</taxon>
        <taxon>Bacteroidota</taxon>
        <taxon>Bacteroidia</taxon>
        <taxon>Bacteroidales</taxon>
        <taxon>Candidatus Gallipaludibacter</taxon>
    </lineage>
</organism>
<dbReference type="GO" id="GO:0031564">
    <property type="term" value="P:transcription antitermination"/>
    <property type="evidence" value="ECO:0007669"/>
    <property type="project" value="UniProtKB-KW"/>
</dbReference>
<proteinExistence type="inferred from homology"/>
<evidence type="ECO:0000256" key="4">
    <source>
        <dbReference type="ARBA" id="ARBA00023015"/>
    </source>
</evidence>
<feature type="domain" description="NusB/RsmB/TIM44" evidence="7">
    <location>
        <begin position="205"/>
        <end position="298"/>
    </location>
</feature>
<keyword evidence="2 6" id="KW-0889">Transcription antitermination</keyword>
<evidence type="ECO:0000256" key="6">
    <source>
        <dbReference type="HAMAP-Rule" id="MF_00073"/>
    </source>
</evidence>
<comment type="function">
    <text evidence="6">Involved in transcription antitermination. Required for transcription of ribosomal RNA (rRNA) genes. Binds specifically to the boxA antiterminator sequence of the ribosomal RNA (rrn) operons.</text>
</comment>
<evidence type="ECO:0000313" key="9">
    <source>
        <dbReference type="Proteomes" id="UP000823641"/>
    </source>
</evidence>
<evidence type="ECO:0000313" key="8">
    <source>
        <dbReference type="EMBL" id="MBO8459692.1"/>
    </source>
</evidence>
<dbReference type="SUPFAM" id="SSF48013">
    <property type="entry name" value="NusB-like"/>
    <property type="match status" value="1"/>
</dbReference>
<keyword evidence="3 6" id="KW-0694">RNA-binding</keyword>
<name>A0A9D9N460_9BACT</name>
<dbReference type="GO" id="GO:0003723">
    <property type="term" value="F:RNA binding"/>
    <property type="evidence" value="ECO:0007669"/>
    <property type="project" value="UniProtKB-UniRule"/>
</dbReference>
<dbReference type="Proteomes" id="UP000823641">
    <property type="component" value="Unassembled WGS sequence"/>
</dbReference>
<protein>
    <recommendedName>
        <fullName evidence="6">Transcription antitermination protein NusB</fullName>
    </recommendedName>
    <alternativeName>
        <fullName evidence="6">Antitermination factor NusB</fullName>
    </alternativeName>
</protein>
<accession>A0A9D9N460</accession>
<dbReference type="Gene3D" id="1.10.940.10">
    <property type="entry name" value="NusB-like"/>
    <property type="match status" value="1"/>
</dbReference>
<keyword evidence="5 6" id="KW-0804">Transcription</keyword>
<dbReference type="GO" id="GO:0005829">
    <property type="term" value="C:cytosol"/>
    <property type="evidence" value="ECO:0007669"/>
    <property type="project" value="TreeGrafter"/>
</dbReference>
<evidence type="ECO:0000259" key="7">
    <source>
        <dbReference type="Pfam" id="PF01029"/>
    </source>
</evidence>
<dbReference type="GO" id="GO:0006353">
    <property type="term" value="P:DNA-templated transcription termination"/>
    <property type="evidence" value="ECO:0007669"/>
    <property type="project" value="UniProtKB-UniRule"/>
</dbReference>
<dbReference type="AlphaFoldDB" id="A0A9D9N460"/>
<dbReference type="HAMAP" id="MF_00073">
    <property type="entry name" value="NusB"/>
    <property type="match status" value="1"/>
</dbReference>
<dbReference type="NCBIfam" id="TIGR01951">
    <property type="entry name" value="nusB"/>
    <property type="match status" value="1"/>
</dbReference>
<reference evidence="8" key="1">
    <citation type="submission" date="2020-10" db="EMBL/GenBank/DDBJ databases">
        <authorList>
            <person name="Gilroy R."/>
        </authorList>
    </citation>
    <scope>NUCLEOTIDE SEQUENCE</scope>
    <source>
        <strain evidence="8">G3-3990</strain>
    </source>
</reference>
<evidence type="ECO:0000256" key="3">
    <source>
        <dbReference type="ARBA" id="ARBA00022884"/>
    </source>
</evidence>
<dbReference type="EMBL" id="JADIMG010000051">
    <property type="protein sequence ID" value="MBO8459692.1"/>
    <property type="molecule type" value="Genomic_DNA"/>
</dbReference>
<dbReference type="Pfam" id="PF01029">
    <property type="entry name" value="NusB"/>
    <property type="match status" value="1"/>
</dbReference>
<comment type="caution">
    <text evidence="8">The sequence shown here is derived from an EMBL/GenBank/DDBJ whole genome shotgun (WGS) entry which is preliminary data.</text>
</comment>